<accession>A0A0D0BJT2</accession>
<sequence length="99" mass="10865">MDTKSSMISSFKPHAQPASLDIEQRQSDVADEIRAGQPNSSLIDQTGAVVVGANHHFWATVEPKPCMQMWDGIACQQLRYKPMTSPPTTALPSALFLRP</sequence>
<feature type="compositionally biased region" description="Basic and acidic residues" evidence="1">
    <location>
        <begin position="22"/>
        <end position="34"/>
    </location>
</feature>
<dbReference type="Proteomes" id="UP000054538">
    <property type="component" value="Unassembled WGS sequence"/>
</dbReference>
<evidence type="ECO:0000256" key="1">
    <source>
        <dbReference type="SAM" id="MobiDB-lite"/>
    </source>
</evidence>
<dbReference type="AlphaFoldDB" id="A0A0D0BJT2"/>
<dbReference type="InParanoid" id="A0A0D0BJT2"/>
<protein>
    <submittedName>
        <fullName evidence="2">Uncharacterized protein</fullName>
    </submittedName>
</protein>
<name>A0A0D0BJT2_9AGAM</name>
<evidence type="ECO:0000313" key="2">
    <source>
        <dbReference type="EMBL" id="KIK71912.1"/>
    </source>
</evidence>
<evidence type="ECO:0000313" key="3">
    <source>
        <dbReference type="Proteomes" id="UP000054538"/>
    </source>
</evidence>
<keyword evidence="3" id="KW-1185">Reference proteome</keyword>
<dbReference type="EMBL" id="KN831476">
    <property type="protein sequence ID" value="KIK71912.1"/>
    <property type="molecule type" value="Genomic_DNA"/>
</dbReference>
<dbReference type="HOGENOM" id="CLU_2321116_0_0_1"/>
<organism evidence="2 3">
    <name type="scientific">Paxillus rubicundulus Ve08.2h10</name>
    <dbReference type="NCBI Taxonomy" id="930991"/>
    <lineage>
        <taxon>Eukaryota</taxon>
        <taxon>Fungi</taxon>
        <taxon>Dikarya</taxon>
        <taxon>Basidiomycota</taxon>
        <taxon>Agaricomycotina</taxon>
        <taxon>Agaricomycetes</taxon>
        <taxon>Agaricomycetidae</taxon>
        <taxon>Boletales</taxon>
        <taxon>Paxilineae</taxon>
        <taxon>Paxillaceae</taxon>
        <taxon>Paxillus</taxon>
    </lineage>
</organism>
<gene>
    <name evidence="2" type="ORF">PAXRUDRAFT_836560</name>
</gene>
<feature type="region of interest" description="Disordered" evidence="1">
    <location>
        <begin position="1"/>
        <end position="40"/>
    </location>
</feature>
<proteinExistence type="predicted"/>
<reference evidence="3" key="2">
    <citation type="submission" date="2015-01" db="EMBL/GenBank/DDBJ databases">
        <title>Evolutionary Origins and Diversification of the Mycorrhizal Mutualists.</title>
        <authorList>
            <consortium name="DOE Joint Genome Institute"/>
            <consortium name="Mycorrhizal Genomics Consortium"/>
            <person name="Kohler A."/>
            <person name="Kuo A."/>
            <person name="Nagy L.G."/>
            <person name="Floudas D."/>
            <person name="Copeland A."/>
            <person name="Barry K.W."/>
            <person name="Cichocki N."/>
            <person name="Veneault-Fourrey C."/>
            <person name="LaButti K."/>
            <person name="Lindquist E.A."/>
            <person name="Lipzen A."/>
            <person name="Lundell T."/>
            <person name="Morin E."/>
            <person name="Murat C."/>
            <person name="Riley R."/>
            <person name="Ohm R."/>
            <person name="Sun H."/>
            <person name="Tunlid A."/>
            <person name="Henrissat B."/>
            <person name="Grigoriev I.V."/>
            <person name="Hibbett D.S."/>
            <person name="Martin F."/>
        </authorList>
    </citation>
    <scope>NUCLEOTIDE SEQUENCE [LARGE SCALE GENOMIC DNA]</scope>
    <source>
        <strain evidence="3">Ve08.2h10</strain>
    </source>
</reference>
<reference evidence="2 3" key="1">
    <citation type="submission" date="2014-04" db="EMBL/GenBank/DDBJ databases">
        <authorList>
            <consortium name="DOE Joint Genome Institute"/>
            <person name="Kuo A."/>
            <person name="Kohler A."/>
            <person name="Jargeat P."/>
            <person name="Nagy L.G."/>
            <person name="Floudas D."/>
            <person name="Copeland A."/>
            <person name="Barry K.W."/>
            <person name="Cichocki N."/>
            <person name="Veneault-Fourrey C."/>
            <person name="LaButti K."/>
            <person name="Lindquist E.A."/>
            <person name="Lipzen A."/>
            <person name="Lundell T."/>
            <person name="Morin E."/>
            <person name="Murat C."/>
            <person name="Sun H."/>
            <person name="Tunlid A."/>
            <person name="Henrissat B."/>
            <person name="Grigoriev I.V."/>
            <person name="Hibbett D.S."/>
            <person name="Martin F."/>
            <person name="Nordberg H.P."/>
            <person name="Cantor M.N."/>
            <person name="Hua S.X."/>
        </authorList>
    </citation>
    <scope>NUCLEOTIDE SEQUENCE [LARGE SCALE GENOMIC DNA]</scope>
    <source>
        <strain evidence="2 3">Ve08.2h10</strain>
    </source>
</reference>